<evidence type="ECO:0000313" key="1">
    <source>
        <dbReference type="EMBL" id="QDX29525.1"/>
    </source>
</evidence>
<dbReference type="AlphaFoldDB" id="A0A5B8HHY0"/>
<proteinExistence type="predicted"/>
<name>A0A5B8HHY0_9GAMM</name>
<gene>
    <name evidence="1" type="ORF">Dpoa569_0001300</name>
</gene>
<evidence type="ECO:0000313" key="2">
    <source>
        <dbReference type="Proteomes" id="UP000320591"/>
    </source>
</evidence>
<dbReference type="KEGG" id="dic:Dpoa569_0001300"/>
<dbReference type="EMBL" id="CP042220">
    <property type="protein sequence ID" value="QDX29525.1"/>
    <property type="molecule type" value="Genomic_DNA"/>
</dbReference>
<dbReference type="Proteomes" id="UP000320591">
    <property type="component" value="Chromosome"/>
</dbReference>
<accession>A0A5B8HHY0</accession>
<sequence length="116" mass="12631">MTDRELLELAAKAAGMGPLDFDYAEREGHGLYFGPRLPAPKNKIMAAMHSYWNPLTNDGDAFRLAVELRMRVSITTESALAETIAGLSVRVNGADELAATRRAIVEAAAEIGRRMV</sequence>
<protein>
    <submittedName>
        <fullName evidence="1">Uncharacterized protein</fullName>
    </submittedName>
</protein>
<dbReference type="STRING" id="568768.GCA_000406125_02557"/>
<dbReference type="OrthoDB" id="7005378at2"/>
<reference evidence="1 2" key="1">
    <citation type="journal article" date="2019" name="Environ. Microbiol.">
        <title>The phytopathogenic nature of Dickeya aquatica 174/2 and the dynamic early evolution of Dickeya pathogenicity.</title>
        <authorList>
            <person name="Duprey A."/>
            <person name="Taib N."/>
            <person name="Leonard S."/>
            <person name="Garin T."/>
            <person name="Flandrois J.P."/>
            <person name="Nasser W."/>
            <person name="Brochier-Armanet C."/>
            <person name="Reverchon S."/>
        </authorList>
    </citation>
    <scope>NUCLEOTIDE SEQUENCE [LARGE SCALE GENOMIC DNA]</scope>
    <source>
        <strain evidence="1 2">NCPPB 569</strain>
    </source>
</reference>
<keyword evidence="2" id="KW-1185">Reference proteome</keyword>
<dbReference type="RefSeq" id="WP_050569471.1">
    <property type="nucleotide sequence ID" value="NZ_CM001975.1"/>
</dbReference>
<organism evidence="1 2">
    <name type="scientific">Dickeya poaceiphila</name>
    <dbReference type="NCBI Taxonomy" id="568768"/>
    <lineage>
        <taxon>Bacteria</taxon>
        <taxon>Pseudomonadati</taxon>
        <taxon>Pseudomonadota</taxon>
        <taxon>Gammaproteobacteria</taxon>
        <taxon>Enterobacterales</taxon>
        <taxon>Pectobacteriaceae</taxon>
        <taxon>Dickeya</taxon>
    </lineage>
</organism>